<evidence type="ECO:0000313" key="2">
    <source>
        <dbReference type="EMBL" id="PJZ71993.1"/>
    </source>
</evidence>
<organism evidence="2 4">
    <name type="scientific">Leptospira perolatii</name>
    <dbReference type="NCBI Taxonomy" id="2023191"/>
    <lineage>
        <taxon>Bacteria</taxon>
        <taxon>Pseudomonadati</taxon>
        <taxon>Spirochaetota</taxon>
        <taxon>Spirochaetia</taxon>
        <taxon>Leptospirales</taxon>
        <taxon>Leptospiraceae</taxon>
        <taxon>Leptospira</taxon>
    </lineage>
</organism>
<accession>A0A2M9ZJ65</accession>
<comment type="caution">
    <text evidence="2">The sequence shown here is derived from an EMBL/GenBank/DDBJ whole genome shotgun (WGS) entry which is preliminary data.</text>
</comment>
<dbReference type="RefSeq" id="WP_100714929.1">
    <property type="nucleotide sequence ID" value="NZ_NPDY01000018.1"/>
</dbReference>
<proteinExistence type="predicted"/>
<dbReference type="EMBL" id="NPDY01000018">
    <property type="protein sequence ID" value="PJZ68646.1"/>
    <property type="molecule type" value="Genomic_DNA"/>
</dbReference>
<protein>
    <submittedName>
        <fullName evidence="2">Uncharacterized protein</fullName>
    </submittedName>
</protein>
<evidence type="ECO:0000313" key="3">
    <source>
        <dbReference type="Proteomes" id="UP000231962"/>
    </source>
</evidence>
<evidence type="ECO:0000313" key="1">
    <source>
        <dbReference type="EMBL" id="PJZ68646.1"/>
    </source>
</evidence>
<sequence>MAKILFHSSVWILILSLVLVSNSGLLAKIAKAKKSLQMVVELANCKVRSRTVSLPNPWEKKEFELQVKESILADCKNEDGSIYKFLIEEESFLNETKAYERFPRIQEIPPDLKRKYGERAAAKHPEFQFRTGFLRYNKVCILSAFIPISDEELEKWKLKLEKEIQQQ</sequence>
<name>A0A2M9ZJ65_9LEPT</name>
<keyword evidence="3" id="KW-1185">Reference proteome</keyword>
<dbReference type="Proteomes" id="UP000231990">
    <property type="component" value="Unassembled WGS sequence"/>
</dbReference>
<gene>
    <name evidence="1" type="ORF">CH360_15305</name>
    <name evidence="2" type="ORF">CH373_16760</name>
</gene>
<evidence type="ECO:0000313" key="4">
    <source>
        <dbReference type="Proteomes" id="UP000231990"/>
    </source>
</evidence>
<dbReference type="Proteomes" id="UP000231962">
    <property type="component" value="Unassembled WGS sequence"/>
</dbReference>
<dbReference type="EMBL" id="NPDZ01000015">
    <property type="protein sequence ID" value="PJZ71993.1"/>
    <property type="molecule type" value="Genomic_DNA"/>
</dbReference>
<reference evidence="3 4" key="1">
    <citation type="submission" date="2017-07" db="EMBL/GenBank/DDBJ databases">
        <title>Leptospira spp. isolated from tropical soils.</title>
        <authorList>
            <person name="Thibeaux R."/>
            <person name="Iraola G."/>
            <person name="Ferres I."/>
            <person name="Bierque E."/>
            <person name="Girault D."/>
            <person name="Soupe-Gilbert M.-E."/>
            <person name="Picardeau M."/>
            <person name="Goarant C."/>
        </authorList>
    </citation>
    <scope>NUCLEOTIDE SEQUENCE [LARGE SCALE GENOMIC DNA]</scope>
    <source>
        <strain evidence="2 4">FH1-B-B1</strain>
        <strain evidence="1 3">FH1-B-C1</strain>
    </source>
</reference>
<dbReference type="AlphaFoldDB" id="A0A2M9ZJ65"/>